<keyword evidence="1" id="KW-0723">Serine/threonine-protein kinase</keyword>
<keyword evidence="1" id="KW-0418">Kinase</keyword>
<keyword evidence="4" id="KW-1185">Reference proteome</keyword>
<feature type="domain" description="Histidine kinase/HSP90-like ATPase" evidence="2">
    <location>
        <begin position="16"/>
        <end position="120"/>
    </location>
</feature>
<organism evidence="3 4">
    <name type="scientific">Streptomyces daliensis</name>
    <dbReference type="NCBI Taxonomy" id="299421"/>
    <lineage>
        <taxon>Bacteria</taxon>
        <taxon>Bacillati</taxon>
        <taxon>Actinomycetota</taxon>
        <taxon>Actinomycetes</taxon>
        <taxon>Kitasatosporales</taxon>
        <taxon>Streptomycetaceae</taxon>
        <taxon>Streptomyces</taxon>
    </lineage>
</organism>
<dbReference type="AlphaFoldDB" id="A0A8T4IVX5"/>
<proteinExistence type="predicted"/>
<dbReference type="SUPFAM" id="SSF55874">
    <property type="entry name" value="ATPase domain of HSP90 chaperone/DNA topoisomerase II/histidine kinase"/>
    <property type="match status" value="1"/>
</dbReference>
<keyword evidence="1" id="KW-0808">Transferase</keyword>
<dbReference type="InterPro" id="IPR036890">
    <property type="entry name" value="HATPase_C_sf"/>
</dbReference>
<name>A0A8T4IVX5_9ACTN</name>
<sequence length="137" mass="14249">MMCGFVLAVECFPCVPGSVARARRRAAEAYAAYPLVDAFAVGLLVSEAATNAVVHAASGGDFYVLCHAPASGTVQIEVHDGGRGAPVRRCAAGLDEHGRGLELLDLLAAGWRTEPTAHGKSLIFTLGEGPHLARELP</sequence>
<dbReference type="EMBL" id="JAGSMN010000535">
    <property type="protein sequence ID" value="MBR7675808.1"/>
    <property type="molecule type" value="Genomic_DNA"/>
</dbReference>
<dbReference type="PANTHER" id="PTHR35526:SF3">
    <property type="entry name" value="ANTI-SIGMA-F FACTOR RSBW"/>
    <property type="match status" value="1"/>
</dbReference>
<dbReference type="Pfam" id="PF13581">
    <property type="entry name" value="HATPase_c_2"/>
    <property type="match status" value="1"/>
</dbReference>
<dbReference type="InterPro" id="IPR003594">
    <property type="entry name" value="HATPase_dom"/>
</dbReference>
<dbReference type="CDD" id="cd16936">
    <property type="entry name" value="HATPase_RsbW-like"/>
    <property type="match status" value="1"/>
</dbReference>
<evidence type="ECO:0000313" key="3">
    <source>
        <dbReference type="EMBL" id="MBR7675808.1"/>
    </source>
</evidence>
<dbReference type="PANTHER" id="PTHR35526">
    <property type="entry name" value="ANTI-SIGMA-F FACTOR RSBW-RELATED"/>
    <property type="match status" value="1"/>
</dbReference>
<protein>
    <submittedName>
        <fullName evidence="3">ATP-binding protein</fullName>
    </submittedName>
</protein>
<keyword evidence="3" id="KW-0067">ATP-binding</keyword>
<keyword evidence="3" id="KW-0547">Nucleotide-binding</keyword>
<gene>
    <name evidence="3" type="ORF">KDA82_22890</name>
</gene>
<dbReference type="Proteomes" id="UP000675554">
    <property type="component" value="Unassembled WGS sequence"/>
</dbReference>
<dbReference type="GO" id="GO:0004674">
    <property type="term" value="F:protein serine/threonine kinase activity"/>
    <property type="evidence" value="ECO:0007669"/>
    <property type="project" value="UniProtKB-KW"/>
</dbReference>
<accession>A0A8T4IVX5</accession>
<dbReference type="GO" id="GO:0005524">
    <property type="term" value="F:ATP binding"/>
    <property type="evidence" value="ECO:0007669"/>
    <property type="project" value="UniProtKB-KW"/>
</dbReference>
<evidence type="ECO:0000259" key="2">
    <source>
        <dbReference type="Pfam" id="PF13581"/>
    </source>
</evidence>
<dbReference type="InterPro" id="IPR050267">
    <property type="entry name" value="Anti-sigma-factor_SerPK"/>
</dbReference>
<comment type="caution">
    <text evidence="3">The sequence shown here is derived from an EMBL/GenBank/DDBJ whole genome shotgun (WGS) entry which is preliminary data.</text>
</comment>
<reference evidence="3" key="1">
    <citation type="submission" date="2021-04" db="EMBL/GenBank/DDBJ databases">
        <title>Sequencing of actinobacteria type strains.</title>
        <authorList>
            <person name="Nguyen G.-S."/>
            <person name="Wentzel A."/>
        </authorList>
    </citation>
    <scope>NUCLEOTIDE SEQUENCE</scope>
    <source>
        <strain evidence="3">DSM 42095</strain>
    </source>
</reference>
<evidence type="ECO:0000313" key="4">
    <source>
        <dbReference type="Proteomes" id="UP000675554"/>
    </source>
</evidence>
<evidence type="ECO:0000256" key="1">
    <source>
        <dbReference type="ARBA" id="ARBA00022527"/>
    </source>
</evidence>
<dbReference type="Gene3D" id="3.30.565.10">
    <property type="entry name" value="Histidine kinase-like ATPase, C-terminal domain"/>
    <property type="match status" value="1"/>
</dbReference>